<comment type="caution">
    <text evidence="2">The sequence shown here is derived from an EMBL/GenBank/DDBJ whole genome shotgun (WGS) entry which is preliminary data.</text>
</comment>
<proteinExistence type="predicted"/>
<keyword evidence="3" id="KW-1185">Reference proteome</keyword>
<keyword evidence="1" id="KW-0812">Transmembrane</keyword>
<dbReference type="Proteomes" id="UP000471633">
    <property type="component" value="Unassembled WGS sequence"/>
</dbReference>
<feature type="transmembrane region" description="Helical" evidence="1">
    <location>
        <begin position="43"/>
        <end position="67"/>
    </location>
</feature>
<dbReference type="OrthoDB" id="430659at2759"/>
<reference evidence="2" key="1">
    <citation type="journal article" date="2012" name="Nat. Genet.">
        <title>Whole-genome sequence of Schistosoma haematobium.</title>
        <authorList>
            <person name="Young N.D."/>
            <person name="Jex A.R."/>
            <person name="Li B."/>
            <person name="Liu S."/>
            <person name="Yang L."/>
            <person name="Xiong Z."/>
            <person name="Li Y."/>
            <person name="Cantacessi C."/>
            <person name="Hall R.S."/>
            <person name="Xu X."/>
            <person name="Chen F."/>
            <person name="Wu X."/>
            <person name="Zerlotini A."/>
            <person name="Oliveira G."/>
            <person name="Hofmann A."/>
            <person name="Zhang G."/>
            <person name="Fang X."/>
            <person name="Kang Y."/>
            <person name="Campbell B.E."/>
            <person name="Loukas A."/>
            <person name="Ranganathan S."/>
            <person name="Rollinson D."/>
            <person name="Rinaldi G."/>
            <person name="Brindley P.J."/>
            <person name="Yang H."/>
            <person name="Wang J."/>
            <person name="Wang J."/>
            <person name="Gasser R.B."/>
        </authorList>
    </citation>
    <scope>NUCLEOTIDE SEQUENCE</scope>
</reference>
<dbReference type="RefSeq" id="XP_035587658.2">
    <property type="nucleotide sequence ID" value="XM_035733770.2"/>
</dbReference>
<dbReference type="AlphaFoldDB" id="A0A922LPK8"/>
<evidence type="ECO:0000313" key="2">
    <source>
        <dbReference type="EMBL" id="KAH9591023.1"/>
    </source>
</evidence>
<feature type="transmembrane region" description="Helical" evidence="1">
    <location>
        <begin position="21"/>
        <end position="37"/>
    </location>
</feature>
<organism evidence="2 3">
    <name type="scientific">Schistosoma haematobium</name>
    <name type="common">Blood fluke</name>
    <dbReference type="NCBI Taxonomy" id="6185"/>
    <lineage>
        <taxon>Eukaryota</taxon>
        <taxon>Metazoa</taxon>
        <taxon>Spiralia</taxon>
        <taxon>Lophotrochozoa</taxon>
        <taxon>Platyhelminthes</taxon>
        <taxon>Trematoda</taxon>
        <taxon>Digenea</taxon>
        <taxon>Strigeidida</taxon>
        <taxon>Schistosomatoidea</taxon>
        <taxon>Schistosomatidae</taxon>
        <taxon>Schistosoma</taxon>
    </lineage>
</organism>
<feature type="transmembrane region" description="Helical" evidence="1">
    <location>
        <begin position="206"/>
        <end position="236"/>
    </location>
</feature>
<dbReference type="EMBL" id="AMPZ03000002">
    <property type="protein sequence ID" value="KAH9591023.1"/>
    <property type="molecule type" value="Genomic_DNA"/>
</dbReference>
<gene>
    <name evidence="2" type="ORF">MS3_00003470</name>
</gene>
<sequence length="291" mass="33996">MSMQVTKIVSKHRPRYRQARIVFPLLLPVLFGIASLHPIATVLTLLLCLVVCFNVVIVVAPPTCPLEDTFLFYRSSDRYDGFLSDTNVIYKCSVTTLLLWYFTMLIPVNLENKLLYREIIMYNILVVVCLHLVQIIRNIHTRSLHHTILSNSQYLGNKPEKNGSKLTVFGLWKHTVCIFRDTNKQNFEGDWYFSCMNIFVSKSNRAWSIVLLTVCVTLTFYSTNLALTSVCTPKIYFDWFLLPHDCTFIYDVYSRAWVFVTGLFWLMTSVIPISFLFHELAVYIRRRSKNW</sequence>
<feature type="transmembrane region" description="Helical" evidence="1">
    <location>
        <begin position="88"/>
        <end position="107"/>
    </location>
</feature>
<evidence type="ECO:0000313" key="3">
    <source>
        <dbReference type="Proteomes" id="UP000471633"/>
    </source>
</evidence>
<reference evidence="2" key="3">
    <citation type="submission" date="2021-06" db="EMBL/GenBank/DDBJ databases">
        <title>Chromosome-level genome assembly for S. haematobium.</title>
        <authorList>
            <person name="Stroehlein A.J."/>
        </authorList>
    </citation>
    <scope>NUCLEOTIDE SEQUENCE</scope>
</reference>
<accession>A0A922LPK8</accession>
<reference evidence="2" key="2">
    <citation type="journal article" date="2019" name="Gigascience">
        <title>High-quality Schistosoma haematobium genome achieved by single-molecule and long-range sequencing.</title>
        <authorList>
            <person name="Stroehlein A.J."/>
            <person name="Korhonen P.K."/>
            <person name="Chong T.M."/>
            <person name="Lim Y.L."/>
            <person name="Chan K.G."/>
            <person name="Webster B."/>
            <person name="Rollinson D."/>
            <person name="Brindley P.J."/>
            <person name="Gasser R.B."/>
            <person name="Young N.D."/>
        </authorList>
    </citation>
    <scope>NUCLEOTIDE SEQUENCE</scope>
</reference>
<keyword evidence="1" id="KW-0472">Membrane</keyword>
<feature type="transmembrane region" description="Helical" evidence="1">
    <location>
        <begin position="119"/>
        <end position="136"/>
    </location>
</feature>
<keyword evidence="1" id="KW-1133">Transmembrane helix</keyword>
<protein>
    <submittedName>
        <fullName evidence="2">Uncharacterized protein</fullName>
    </submittedName>
</protein>
<dbReference type="KEGG" id="shx:MS3_00003470"/>
<evidence type="ECO:0000256" key="1">
    <source>
        <dbReference type="SAM" id="Phobius"/>
    </source>
</evidence>
<feature type="transmembrane region" description="Helical" evidence="1">
    <location>
        <begin position="256"/>
        <end position="277"/>
    </location>
</feature>
<name>A0A922LPK8_SCHHA</name>
<dbReference type="CTD" id="58546717"/>
<dbReference type="GeneID" id="58546717"/>
<reference evidence="2" key="4">
    <citation type="journal article" date="2022" name="PLoS Pathog.">
        <title>Chromosome-level genome of Schistosoma haematobium underpins genome-wide explorations of molecular variation.</title>
        <authorList>
            <person name="Stroehlein A.J."/>
            <person name="Korhonen P.K."/>
            <person name="Lee V.V."/>
            <person name="Ralph S.A."/>
            <person name="Mentink-Kane M."/>
            <person name="You H."/>
            <person name="McManus D.P."/>
            <person name="Tchuente L.T."/>
            <person name="Stothard J.R."/>
            <person name="Kaur P."/>
            <person name="Dudchenko O."/>
            <person name="Aiden E.L."/>
            <person name="Yang B."/>
            <person name="Yang H."/>
            <person name="Emery A.M."/>
            <person name="Webster B.L."/>
            <person name="Brindley P.J."/>
            <person name="Rollinson D."/>
            <person name="Chang B.C.H."/>
            <person name="Gasser R.B."/>
            <person name="Young N.D."/>
        </authorList>
    </citation>
    <scope>NUCLEOTIDE SEQUENCE</scope>
</reference>